<feature type="compositionally biased region" description="Basic and acidic residues" evidence="1">
    <location>
        <begin position="1"/>
        <end position="14"/>
    </location>
</feature>
<dbReference type="InParanoid" id="A0A2P6NXV9"/>
<evidence type="ECO:0000313" key="3">
    <source>
        <dbReference type="Proteomes" id="UP000241769"/>
    </source>
</evidence>
<evidence type="ECO:0000313" key="2">
    <source>
        <dbReference type="EMBL" id="PRP88776.1"/>
    </source>
</evidence>
<organism evidence="2 3">
    <name type="scientific">Planoprotostelium fungivorum</name>
    <dbReference type="NCBI Taxonomy" id="1890364"/>
    <lineage>
        <taxon>Eukaryota</taxon>
        <taxon>Amoebozoa</taxon>
        <taxon>Evosea</taxon>
        <taxon>Variosea</taxon>
        <taxon>Cavosteliida</taxon>
        <taxon>Cavosteliaceae</taxon>
        <taxon>Planoprotostelium</taxon>
    </lineage>
</organism>
<dbReference type="EMBL" id="MDYQ01000007">
    <property type="protein sequence ID" value="PRP88776.1"/>
    <property type="molecule type" value="Genomic_DNA"/>
</dbReference>
<comment type="caution">
    <text evidence="2">The sequence shown here is derived from an EMBL/GenBank/DDBJ whole genome shotgun (WGS) entry which is preliminary data.</text>
</comment>
<name>A0A2P6NXV9_9EUKA</name>
<dbReference type="AlphaFoldDB" id="A0A2P6NXV9"/>
<keyword evidence="3" id="KW-1185">Reference proteome</keyword>
<evidence type="ECO:0000256" key="1">
    <source>
        <dbReference type="SAM" id="MobiDB-lite"/>
    </source>
</evidence>
<dbReference type="Proteomes" id="UP000241769">
    <property type="component" value="Unassembled WGS sequence"/>
</dbReference>
<proteinExistence type="predicted"/>
<feature type="region of interest" description="Disordered" evidence="1">
    <location>
        <begin position="1"/>
        <end position="21"/>
    </location>
</feature>
<sequence length="132" mass="14998">MDELLDIKETDKVTPEPGFSENSATKKHIQCMFIEKEHLGFLWFEIILYKQRLIELFGSYVFLHFLLDVVTRAVLALKSATRSRLLDSGLLQAPTTFHFKKTKTADLQITDLETQQDKTFTCLNGVSTKGGG</sequence>
<gene>
    <name evidence="2" type="ORF">PROFUN_00244</name>
</gene>
<protein>
    <submittedName>
        <fullName evidence="2">Uncharacterized protein</fullName>
    </submittedName>
</protein>
<reference evidence="2 3" key="1">
    <citation type="journal article" date="2018" name="Genome Biol. Evol.">
        <title>Multiple Roots of Fruiting Body Formation in Amoebozoa.</title>
        <authorList>
            <person name="Hillmann F."/>
            <person name="Forbes G."/>
            <person name="Novohradska S."/>
            <person name="Ferling I."/>
            <person name="Riege K."/>
            <person name="Groth M."/>
            <person name="Westermann M."/>
            <person name="Marz M."/>
            <person name="Spaller T."/>
            <person name="Winckler T."/>
            <person name="Schaap P."/>
            <person name="Glockner G."/>
        </authorList>
    </citation>
    <scope>NUCLEOTIDE SEQUENCE [LARGE SCALE GENOMIC DNA]</scope>
    <source>
        <strain evidence="2 3">Jena</strain>
    </source>
</reference>
<accession>A0A2P6NXV9</accession>